<evidence type="ECO:0008006" key="4">
    <source>
        <dbReference type="Google" id="ProtNLM"/>
    </source>
</evidence>
<name>A0A2W5S6L9_VARPD</name>
<protein>
    <recommendedName>
        <fullName evidence="4">AlpA family phage regulatory protein</fullName>
    </recommendedName>
</protein>
<evidence type="ECO:0000256" key="1">
    <source>
        <dbReference type="SAM" id="MobiDB-lite"/>
    </source>
</evidence>
<dbReference type="Pfam" id="PF05930">
    <property type="entry name" value="Phage_AlpA"/>
    <property type="match status" value="1"/>
</dbReference>
<comment type="caution">
    <text evidence="2">The sequence shown here is derived from an EMBL/GenBank/DDBJ whole genome shotgun (WGS) entry which is preliminary data.</text>
</comment>
<dbReference type="EMBL" id="QFPP01000001">
    <property type="protein sequence ID" value="PZQ78417.1"/>
    <property type="molecule type" value="Genomic_DNA"/>
</dbReference>
<evidence type="ECO:0000313" key="2">
    <source>
        <dbReference type="EMBL" id="PZQ78417.1"/>
    </source>
</evidence>
<proteinExistence type="predicted"/>
<reference evidence="2 3" key="1">
    <citation type="submission" date="2017-08" db="EMBL/GenBank/DDBJ databases">
        <title>Infants hospitalized years apart are colonized by the same room-sourced microbial strains.</title>
        <authorList>
            <person name="Brooks B."/>
            <person name="Olm M.R."/>
            <person name="Firek B.A."/>
            <person name="Baker R."/>
            <person name="Thomas B.C."/>
            <person name="Morowitz M.J."/>
            <person name="Banfield J.F."/>
        </authorList>
    </citation>
    <scope>NUCLEOTIDE SEQUENCE [LARGE SCALE GENOMIC DNA]</scope>
    <source>
        <strain evidence="2">S2_005_003_R2_41</strain>
    </source>
</reference>
<dbReference type="Proteomes" id="UP000249135">
    <property type="component" value="Unassembled WGS sequence"/>
</dbReference>
<dbReference type="AlphaFoldDB" id="A0A2W5S6L9"/>
<organism evidence="2 3">
    <name type="scientific">Variovorax paradoxus</name>
    <dbReference type="NCBI Taxonomy" id="34073"/>
    <lineage>
        <taxon>Bacteria</taxon>
        <taxon>Pseudomonadati</taxon>
        <taxon>Pseudomonadota</taxon>
        <taxon>Betaproteobacteria</taxon>
        <taxon>Burkholderiales</taxon>
        <taxon>Comamonadaceae</taxon>
        <taxon>Variovorax</taxon>
    </lineage>
</organism>
<dbReference type="InterPro" id="IPR010260">
    <property type="entry name" value="AlpA"/>
</dbReference>
<accession>A0A2W5S6L9</accession>
<feature type="region of interest" description="Disordered" evidence="1">
    <location>
        <begin position="1"/>
        <end position="47"/>
    </location>
</feature>
<evidence type="ECO:0000313" key="3">
    <source>
        <dbReference type="Proteomes" id="UP000249135"/>
    </source>
</evidence>
<sequence length="107" mass="12506">MFDPYANAARAPQFEACSNSDKRMDRHPPKPPTQPSGNTSSKKSLVPLRDMLVQTGIRRSTWYLKHKKGEDVPLPVRLFGARMVRFEQTEIDAWIERRLAERRDRRL</sequence>
<gene>
    <name evidence="2" type="ORF">DI563_00095</name>
</gene>